<proteinExistence type="predicted"/>
<organism evidence="1 2">
    <name type="scientific">Septoria linicola</name>
    <dbReference type="NCBI Taxonomy" id="215465"/>
    <lineage>
        <taxon>Eukaryota</taxon>
        <taxon>Fungi</taxon>
        <taxon>Dikarya</taxon>
        <taxon>Ascomycota</taxon>
        <taxon>Pezizomycotina</taxon>
        <taxon>Dothideomycetes</taxon>
        <taxon>Dothideomycetidae</taxon>
        <taxon>Mycosphaerellales</taxon>
        <taxon>Mycosphaerellaceae</taxon>
        <taxon>Septoria</taxon>
    </lineage>
</organism>
<evidence type="ECO:0000313" key="2">
    <source>
        <dbReference type="Proteomes" id="UP001056384"/>
    </source>
</evidence>
<name>A0A9Q9EM32_9PEZI</name>
<evidence type="ECO:0008006" key="3">
    <source>
        <dbReference type="Google" id="ProtNLM"/>
    </source>
</evidence>
<evidence type="ECO:0000313" key="1">
    <source>
        <dbReference type="EMBL" id="USW55019.1"/>
    </source>
</evidence>
<accession>A0A9Q9EM32</accession>
<dbReference type="Proteomes" id="UP001056384">
    <property type="component" value="Chromosome 7"/>
</dbReference>
<protein>
    <recommendedName>
        <fullName evidence="3">N-acetyltransferase domain-containing protein</fullName>
    </recommendedName>
</protein>
<sequence length="232" mass="25415">MSNINSAYNMTAQITLPQGLCHTTKDVAVNVLAEAFQDDSFHRYVLATWNTSNPSEPISVDLNRTFFDEMLTQLKDEGALFLGVPDAPMVMVCQFEVVGQHSGASEAGDSAEPLAVRELSAKSAALLQKVYNKGQEVLHVYLVGKGEKAQEQTSTTGKDMLSSLVRLADARGWSMFLEATSEQSRDLFQSLGFRVVHEMNLGRGIVDGDGYPQRDGSGVSVWFACRASRRQT</sequence>
<dbReference type="PANTHER" id="PTHR42791">
    <property type="entry name" value="GNAT FAMILY ACETYLTRANSFERASE"/>
    <property type="match status" value="1"/>
</dbReference>
<gene>
    <name evidence="1" type="ORF">Slin15195_G083380</name>
</gene>
<dbReference type="Gene3D" id="3.40.630.30">
    <property type="match status" value="1"/>
</dbReference>
<dbReference type="EMBL" id="CP099424">
    <property type="protein sequence ID" value="USW55019.1"/>
    <property type="molecule type" value="Genomic_DNA"/>
</dbReference>
<dbReference type="PANTHER" id="PTHR42791:SF1">
    <property type="entry name" value="N-ACETYLTRANSFERASE DOMAIN-CONTAINING PROTEIN"/>
    <property type="match status" value="1"/>
</dbReference>
<dbReference type="OrthoDB" id="544277at2759"/>
<reference evidence="1" key="1">
    <citation type="submission" date="2022-06" db="EMBL/GenBank/DDBJ databases">
        <title>Complete genome sequences of two strains of the flax pathogen Septoria linicola.</title>
        <authorList>
            <person name="Lapalu N."/>
            <person name="Simon A."/>
            <person name="Demenou B."/>
            <person name="Paumier D."/>
            <person name="Guillot M.-P."/>
            <person name="Gout L."/>
            <person name="Valade R."/>
        </authorList>
    </citation>
    <scope>NUCLEOTIDE SEQUENCE</scope>
    <source>
        <strain evidence="1">SE15195</strain>
    </source>
</reference>
<keyword evidence="2" id="KW-1185">Reference proteome</keyword>
<dbReference type="AlphaFoldDB" id="A0A9Q9EM32"/>
<dbReference type="InterPro" id="IPR052523">
    <property type="entry name" value="Trichothecene_AcTrans"/>
</dbReference>